<evidence type="ECO:0000313" key="2">
    <source>
        <dbReference type="EMBL" id="MBB4150580.1"/>
    </source>
</evidence>
<evidence type="ECO:0008006" key="4">
    <source>
        <dbReference type="Google" id="ProtNLM"/>
    </source>
</evidence>
<keyword evidence="1" id="KW-0812">Transmembrane</keyword>
<evidence type="ECO:0000313" key="3">
    <source>
        <dbReference type="Proteomes" id="UP000590524"/>
    </source>
</evidence>
<keyword evidence="3" id="KW-1185">Reference proteome</keyword>
<evidence type="ECO:0000256" key="1">
    <source>
        <dbReference type="SAM" id="Phobius"/>
    </source>
</evidence>
<sequence length="370" mass="42683">MNPSSTFKQYASQPNHGGYFESCGNDNIDKFLSSSLTSIKNCVIGITKDNADLSSINYGFTCKDNFSAHSSIFHSEDIIAISACLPLKILSLAKAASTLKYERNSGYWLKYTGNIEYDFNKSWKFRQYIEDESFLNKTGDYNTDHFIGSITEISIRFIGLHEFFHIAAGHTRWLKKTFSIASIDDGLDCESDDLQNSIGDIKKILEWDADCHAIHRLVLATFNAAPSDKRDEYGKNIFTINPYGPYGVWQQAAYFLIFSITVCYFFLFNQSLSISRYHPDNLFRMRSSIYYILQISFSISGIHPETMMQIVIQALGDSKKFWVNFSEKYSLDFDILEFLNIKNIENVFEDEKPYREKMLYFLNNGLSRRF</sequence>
<organism evidence="2 3">
    <name type="scientific">Sphingobium scionense</name>
    <dbReference type="NCBI Taxonomy" id="1404341"/>
    <lineage>
        <taxon>Bacteria</taxon>
        <taxon>Pseudomonadati</taxon>
        <taxon>Pseudomonadota</taxon>
        <taxon>Alphaproteobacteria</taxon>
        <taxon>Sphingomonadales</taxon>
        <taxon>Sphingomonadaceae</taxon>
        <taxon>Sphingobium</taxon>
    </lineage>
</organism>
<keyword evidence="1" id="KW-0472">Membrane</keyword>
<keyword evidence="1" id="KW-1133">Transmembrane helix</keyword>
<accession>A0A7W6PWJ4</accession>
<protein>
    <recommendedName>
        <fullName evidence="4">Peptidase U49</fullName>
    </recommendedName>
</protein>
<dbReference type="EMBL" id="JACIEU010000022">
    <property type="protein sequence ID" value="MBB4150580.1"/>
    <property type="molecule type" value="Genomic_DNA"/>
</dbReference>
<dbReference type="Proteomes" id="UP000590524">
    <property type="component" value="Unassembled WGS sequence"/>
</dbReference>
<dbReference type="RefSeq" id="WP_188083921.1">
    <property type="nucleotide sequence ID" value="NZ_JACIEU010000022.1"/>
</dbReference>
<dbReference type="AlphaFoldDB" id="A0A7W6PWJ4"/>
<gene>
    <name evidence="2" type="ORF">GGQ90_004387</name>
</gene>
<proteinExistence type="predicted"/>
<reference evidence="2 3" key="1">
    <citation type="submission" date="2020-08" db="EMBL/GenBank/DDBJ databases">
        <title>Genomic Encyclopedia of Type Strains, Phase IV (KMG-IV): sequencing the most valuable type-strain genomes for metagenomic binning, comparative biology and taxonomic classification.</title>
        <authorList>
            <person name="Goeker M."/>
        </authorList>
    </citation>
    <scope>NUCLEOTIDE SEQUENCE [LARGE SCALE GENOMIC DNA]</scope>
    <source>
        <strain evidence="2 3">DSM 19371</strain>
    </source>
</reference>
<feature type="transmembrane region" description="Helical" evidence="1">
    <location>
        <begin position="248"/>
        <end position="268"/>
    </location>
</feature>
<comment type="caution">
    <text evidence="2">The sequence shown here is derived from an EMBL/GenBank/DDBJ whole genome shotgun (WGS) entry which is preliminary data.</text>
</comment>
<name>A0A7W6PWJ4_9SPHN</name>